<dbReference type="AlphaFoldDB" id="A0A380X3Z4"/>
<gene>
    <name evidence="1" type="ORF">NCTC10926_00291</name>
</gene>
<evidence type="ECO:0000313" key="2">
    <source>
        <dbReference type="Proteomes" id="UP000254620"/>
    </source>
</evidence>
<accession>A0A380X3Z4</accession>
<evidence type="ECO:0008006" key="3">
    <source>
        <dbReference type="Google" id="ProtNLM"/>
    </source>
</evidence>
<dbReference type="EMBL" id="UFSW01000001">
    <property type="protein sequence ID" value="SUU96936.1"/>
    <property type="molecule type" value="Genomic_DNA"/>
</dbReference>
<sequence length="195" mass="22140">MDMDKLIKSKARVKDFGEVFTSEKLVAKMLNLLQPGTFISSTKFLEPACGTGNFLCQVLNRKLSEVLYSDKRTYYKVLNFYLSLASLYGVDIQLDNVLECQSRLKALFYDRLAMLGIKPNEGLVDTILGNNIRRGNALEDTFMFLDLEVFFKGSRTDIDVPQDSFCLTFYKINLQHNTQSIHSAKLLPIEGELGI</sequence>
<dbReference type="Proteomes" id="UP000254620">
    <property type="component" value="Unassembled WGS sequence"/>
</dbReference>
<name>A0A380X3Z4_AVIPA</name>
<dbReference type="InterPro" id="IPR029063">
    <property type="entry name" value="SAM-dependent_MTases_sf"/>
</dbReference>
<dbReference type="SUPFAM" id="SSF53335">
    <property type="entry name" value="S-adenosyl-L-methionine-dependent methyltransferases"/>
    <property type="match status" value="1"/>
</dbReference>
<proteinExistence type="predicted"/>
<reference evidence="1 2" key="1">
    <citation type="submission" date="2018-06" db="EMBL/GenBank/DDBJ databases">
        <authorList>
            <consortium name="Pathogen Informatics"/>
            <person name="Doyle S."/>
        </authorList>
    </citation>
    <scope>NUCLEOTIDE SEQUENCE [LARGE SCALE GENOMIC DNA]</scope>
    <source>
        <strain evidence="1 2">NCTC10926</strain>
    </source>
</reference>
<organism evidence="1 2">
    <name type="scientific">Avibacterium paragallinarum</name>
    <name type="common">Haemophilus gallinarum</name>
    <dbReference type="NCBI Taxonomy" id="728"/>
    <lineage>
        <taxon>Bacteria</taxon>
        <taxon>Pseudomonadati</taxon>
        <taxon>Pseudomonadota</taxon>
        <taxon>Gammaproteobacteria</taxon>
        <taxon>Pasteurellales</taxon>
        <taxon>Pasteurellaceae</taxon>
        <taxon>Avibacterium</taxon>
    </lineage>
</organism>
<dbReference type="PRINTS" id="PR00507">
    <property type="entry name" value="N12N6MTFRASE"/>
</dbReference>
<dbReference type="Gene3D" id="3.40.50.150">
    <property type="entry name" value="Vaccinia Virus protein VP39"/>
    <property type="match status" value="1"/>
</dbReference>
<evidence type="ECO:0000313" key="1">
    <source>
        <dbReference type="EMBL" id="SUU96936.1"/>
    </source>
</evidence>
<dbReference type="RefSeq" id="WP_052718613.1">
    <property type="nucleotide sequence ID" value="NZ_LAEN01000081.1"/>
</dbReference>
<protein>
    <recommendedName>
        <fullName evidence="3">Type III restriction system methylase</fullName>
    </recommendedName>
</protein>